<evidence type="ECO:0000313" key="2">
    <source>
        <dbReference type="EMBL" id="CAH2063732.1"/>
    </source>
</evidence>
<name>A0ABN8ITB4_9NEOP</name>
<feature type="compositionally biased region" description="Basic residues" evidence="1">
    <location>
        <begin position="9"/>
        <end position="22"/>
    </location>
</feature>
<feature type="region of interest" description="Disordered" evidence="1">
    <location>
        <begin position="90"/>
        <end position="114"/>
    </location>
</feature>
<evidence type="ECO:0000313" key="3">
    <source>
        <dbReference type="Proteomes" id="UP000837857"/>
    </source>
</evidence>
<accession>A0ABN8ITB4</accession>
<feature type="non-terminal residue" evidence="2">
    <location>
        <position position="114"/>
    </location>
</feature>
<reference evidence="2" key="1">
    <citation type="submission" date="2022-03" db="EMBL/GenBank/DDBJ databases">
        <authorList>
            <person name="Martin H S."/>
        </authorList>
    </citation>
    <scope>NUCLEOTIDE SEQUENCE</scope>
</reference>
<dbReference type="EMBL" id="OW152815">
    <property type="protein sequence ID" value="CAH2063732.1"/>
    <property type="molecule type" value="Genomic_DNA"/>
</dbReference>
<keyword evidence="3" id="KW-1185">Reference proteome</keyword>
<dbReference type="Proteomes" id="UP000837857">
    <property type="component" value="Chromosome 3"/>
</dbReference>
<feature type="region of interest" description="Disordered" evidence="1">
    <location>
        <begin position="1"/>
        <end position="36"/>
    </location>
</feature>
<evidence type="ECO:0000256" key="1">
    <source>
        <dbReference type="SAM" id="MobiDB-lite"/>
    </source>
</evidence>
<gene>
    <name evidence="2" type="ORF">IPOD504_LOCUS12649</name>
</gene>
<organism evidence="2 3">
    <name type="scientific">Iphiclides podalirius</name>
    <name type="common">scarce swallowtail</name>
    <dbReference type="NCBI Taxonomy" id="110791"/>
    <lineage>
        <taxon>Eukaryota</taxon>
        <taxon>Metazoa</taxon>
        <taxon>Ecdysozoa</taxon>
        <taxon>Arthropoda</taxon>
        <taxon>Hexapoda</taxon>
        <taxon>Insecta</taxon>
        <taxon>Pterygota</taxon>
        <taxon>Neoptera</taxon>
        <taxon>Endopterygota</taxon>
        <taxon>Lepidoptera</taxon>
        <taxon>Glossata</taxon>
        <taxon>Ditrysia</taxon>
        <taxon>Papilionoidea</taxon>
        <taxon>Papilionidae</taxon>
        <taxon>Papilioninae</taxon>
        <taxon>Iphiclides</taxon>
    </lineage>
</organism>
<protein>
    <submittedName>
        <fullName evidence="2">Uncharacterized protein</fullName>
    </submittedName>
</protein>
<sequence length="114" mass="12313">MPISIQRHALAKKPVRQGRRNRPLTPHGPFQEARPASGRAAARLMFARGSLLMGTLAPAFNVTKDLDNSPSPFESTAAAVRNDWALERTNNASRAHGKARALPSPRGIIAPQIS</sequence>
<proteinExistence type="predicted"/>